<keyword evidence="2" id="KW-1185">Reference proteome</keyword>
<accession>A0ACC0DGC3</accession>
<dbReference type="EMBL" id="MU394286">
    <property type="protein sequence ID" value="KAI6091563.1"/>
    <property type="molecule type" value="Genomic_DNA"/>
</dbReference>
<sequence length="144" mass="13880">MHSKSTLALALVGGTLVSATAPGPANPIHEVKPRQTTNPGGPVQSLSGTASVTDQGTTGVLSIQTDTSSILLSIQTDTTVSRSDSSTATVSSESQAASSSVTESSAALSSSVSDAGAAPPRETGLVLGAAAGAAIGFAGVVMAL</sequence>
<evidence type="ECO:0000313" key="2">
    <source>
        <dbReference type="Proteomes" id="UP001497680"/>
    </source>
</evidence>
<protein>
    <submittedName>
        <fullName evidence="1">Uncharacterized protein</fullName>
    </submittedName>
</protein>
<proteinExistence type="predicted"/>
<dbReference type="Proteomes" id="UP001497680">
    <property type="component" value="Unassembled WGS sequence"/>
</dbReference>
<name>A0ACC0DGC3_9PEZI</name>
<comment type="caution">
    <text evidence="1">The sequence shown here is derived from an EMBL/GenBank/DDBJ whole genome shotgun (WGS) entry which is preliminary data.</text>
</comment>
<reference evidence="1 2" key="1">
    <citation type="journal article" date="2022" name="New Phytol.">
        <title>Ecological generalism drives hyperdiversity of secondary metabolite gene clusters in xylarialean endophytes.</title>
        <authorList>
            <person name="Franco M.E.E."/>
            <person name="Wisecaver J.H."/>
            <person name="Arnold A.E."/>
            <person name="Ju Y.M."/>
            <person name="Slot J.C."/>
            <person name="Ahrendt S."/>
            <person name="Moore L.P."/>
            <person name="Eastman K.E."/>
            <person name="Scott K."/>
            <person name="Konkel Z."/>
            <person name="Mondo S.J."/>
            <person name="Kuo A."/>
            <person name="Hayes R.D."/>
            <person name="Haridas S."/>
            <person name="Andreopoulos B."/>
            <person name="Riley R."/>
            <person name="LaButti K."/>
            <person name="Pangilinan J."/>
            <person name="Lipzen A."/>
            <person name="Amirebrahimi M."/>
            <person name="Yan J."/>
            <person name="Adam C."/>
            <person name="Keymanesh K."/>
            <person name="Ng V."/>
            <person name="Louie K."/>
            <person name="Northen T."/>
            <person name="Drula E."/>
            <person name="Henrissat B."/>
            <person name="Hsieh H.M."/>
            <person name="Youens-Clark K."/>
            <person name="Lutzoni F."/>
            <person name="Miadlikowska J."/>
            <person name="Eastwood D.C."/>
            <person name="Hamelin R.C."/>
            <person name="Grigoriev I.V."/>
            <person name="U'Ren J.M."/>
        </authorList>
    </citation>
    <scope>NUCLEOTIDE SEQUENCE [LARGE SCALE GENOMIC DNA]</scope>
    <source>
        <strain evidence="1 2">ER1909</strain>
    </source>
</reference>
<gene>
    <name evidence="1" type="ORF">F4821DRAFT_187829</name>
</gene>
<evidence type="ECO:0000313" key="1">
    <source>
        <dbReference type="EMBL" id="KAI6091563.1"/>
    </source>
</evidence>
<organism evidence="1 2">
    <name type="scientific">Hypoxylon rubiginosum</name>
    <dbReference type="NCBI Taxonomy" id="110542"/>
    <lineage>
        <taxon>Eukaryota</taxon>
        <taxon>Fungi</taxon>
        <taxon>Dikarya</taxon>
        <taxon>Ascomycota</taxon>
        <taxon>Pezizomycotina</taxon>
        <taxon>Sordariomycetes</taxon>
        <taxon>Xylariomycetidae</taxon>
        <taxon>Xylariales</taxon>
        <taxon>Hypoxylaceae</taxon>
        <taxon>Hypoxylon</taxon>
    </lineage>
</organism>